<evidence type="ECO:0000313" key="2">
    <source>
        <dbReference type="Proteomes" id="UP000181909"/>
    </source>
</evidence>
<accession>A0A1K1ZY59</accession>
<protein>
    <submittedName>
        <fullName evidence="1">Uncharacterized protein</fullName>
    </submittedName>
</protein>
<dbReference type="EMBL" id="FPJO01000006">
    <property type="protein sequence ID" value="SFX78397.1"/>
    <property type="molecule type" value="Genomic_DNA"/>
</dbReference>
<proteinExistence type="predicted"/>
<gene>
    <name evidence="1" type="ORF">SAMN02787144_1006136</name>
</gene>
<dbReference type="AlphaFoldDB" id="A0A1K1ZY59"/>
<name>A0A1K1ZY59_STRAR</name>
<reference evidence="1 2" key="1">
    <citation type="submission" date="2016-11" db="EMBL/GenBank/DDBJ databases">
        <authorList>
            <person name="Jaros S."/>
            <person name="Januszkiewicz K."/>
            <person name="Wedrychowicz H."/>
        </authorList>
    </citation>
    <scope>NUCLEOTIDE SEQUENCE [LARGE SCALE GENOMIC DNA]</scope>
    <source>
        <strain evidence="1 2">OK807</strain>
    </source>
</reference>
<sequence length="98" mass="10375">MIDVHGSQPWYVERPEPELDVLGTLESAPRVTGPGNRPTLSFVLRTPGGAVDVYAAGVEDTLASLSGRRMRFRGKAVDAGLPGASPELWIGSACPVDE</sequence>
<dbReference type="RefSeq" id="WP_072485368.1">
    <property type="nucleotide sequence ID" value="NZ_CP108277.1"/>
</dbReference>
<evidence type="ECO:0000313" key="1">
    <source>
        <dbReference type="EMBL" id="SFX78397.1"/>
    </source>
</evidence>
<organism evidence="1 2">
    <name type="scientific">Streptomyces atratus</name>
    <dbReference type="NCBI Taxonomy" id="1893"/>
    <lineage>
        <taxon>Bacteria</taxon>
        <taxon>Bacillati</taxon>
        <taxon>Actinomycetota</taxon>
        <taxon>Actinomycetes</taxon>
        <taxon>Kitasatosporales</taxon>
        <taxon>Streptomycetaceae</taxon>
        <taxon>Streptomyces</taxon>
    </lineage>
</organism>
<dbReference type="Proteomes" id="UP000181909">
    <property type="component" value="Unassembled WGS sequence"/>
</dbReference>